<dbReference type="Proteomes" id="UP000489600">
    <property type="component" value="Unassembled WGS sequence"/>
</dbReference>
<keyword evidence="2" id="KW-1185">Reference proteome</keyword>
<protein>
    <submittedName>
        <fullName evidence="1">Uncharacterized protein</fullName>
    </submittedName>
</protein>
<proteinExistence type="predicted"/>
<gene>
    <name evidence="1" type="ORF">ANE_LOCUS19098</name>
</gene>
<organism evidence="1 2">
    <name type="scientific">Arabis nemorensis</name>
    <dbReference type="NCBI Taxonomy" id="586526"/>
    <lineage>
        <taxon>Eukaryota</taxon>
        <taxon>Viridiplantae</taxon>
        <taxon>Streptophyta</taxon>
        <taxon>Embryophyta</taxon>
        <taxon>Tracheophyta</taxon>
        <taxon>Spermatophyta</taxon>
        <taxon>Magnoliopsida</taxon>
        <taxon>eudicotyledons</taxon>
        <taxon>Gunneridae</taxon>
        <taxon>Pentapetalae</taxon>
        <taxon>rosids</taxon>
        <taxon>malvids</taxon>
        <taxon>Brassicales</taxon>
        <taxon>Brassicaceae</taxon>
        <taxon>Arabideae</taxon>
        <taxon>Arabis</taxon>
    </lineage>
</organism>
<name>A0A565C4R1_9BRAS</name>
<reference evidence="1" key="1">
    <citation type="submission" date="2019-07" db="EMBL/GenBank/DDBJ databases">
        <authorList>
            <person name="Dittberner H."/>
        </authorList>
    </citation>
    <scope>NUCLEOTIDE SEQUENCE [LARGE SCALE GENOMIC DNA]</scope>
</reference>
<accession>A0A565C4R1</accession>
<dbReference type="AlphaFoldDB" id="A0A565C4R1"/>
<evidence type="ECO:0000313" key="2">
    <source>
        <dbReference type="Proteomes" id="UP000489600"/>
    </source>
</evidence>
<comment type="caution">
    <text evidence="1">The sequence shown here is derived from an EMBL/GenBank/DDBJ whole genome shotgun (WGS) entry which is preliminary data.</text>
</comment>
<sequence length="63" mass="7415">MDRGKRVMHPEADFVLNKEPWENEEECEKTKKKARICKLEAELDHVLVTTKTVKQCNEVIVFV</sequence>
<dbReference type="EMBL" id="CABITT030000006">
    <property type="protein sequence ID" value="VVB08654.1"/>
    <property type="molecule type" value="Genomic_DNA"/>
</dbReference>
<evidence type="ECO:0000313" key="1">
    <source>
        <dbReference type="EMBL" id="VVB08654.1"/>
    </source>
</evidence>